<organism evidence="4 5">
    <name type="scientific">Actinobacillus delphinicola</name>
    <dbReference type="NCBI Taxonomy" id="51161"/>
    <lineage>
        <taxon>Bacteria</taxon>
        <taxon>Pseudomonadati</taxon>
        <taxon>Pseudomonadota</taxon>
        <taxon>Gammaproteobacteria</taxon>
        <taxon>Pasteurellales</taxon>
        <taxon>Pasteurellaceae</taxon>
        <taxon>Actinobacillus</taxon>
    </lineage>
</organism>
<dbReference type="GO" id="GO:0015689">
    <property type="term" value="P:molybdate ion transport"/>
    <property type="evidence" value="ECO:0007669"/>
    <property type="project" value="InterPro"/>
</dbReference>
<accession>A0A448TTY2</accession>
<evidence type="ECO:0000313" key="5">
    <source>
        <dbReference type="Proteomes" id="UP000279799"/>
    </source>
</evidence>
<dbReference type="Gene3D" id="2.40.50.100">
    <property type="match status" value="1"/>
</dbReference>
<evidence type="ECO:0000259" key="3">
    <source>
        <dbReference type="PROSITE" id="PS51866"/>
    </source>
</evidence>
<dbReference type="Pfam" id="PF03459">
    <property type="entry name" value="TOBE"/>
    <property type="match status" value="1"/>
</dbReference>
<protein>
    <submittedName>
        <fullName evidence="4">Molybdenum-pterin-binding protein II</fullName>
    </submittedName>
</protein>
<dbReference type="InterPro" id="IPR008995">
    <property type="entry name" value="Mo/tungstate-bd_C_term_dom"/>
</dbReference>
<dbReference type="PROSITE" id="PS51866">
    <property type="entry name" value="MOP"/>
    <property type="match status" value="1"/>
</dbReference>
<dbReference type="NCBIfam" id="TIGR00638">
    <property type="entry name" value="Mop"/>
    <property type="match status" value="1"/>
</dbReference>
<dbReference type="InterPro" id="IPR005116">
    <property type="entry name" value="Transp-assoc_OB_typ1"/>
</dbReference>
<evidence type="ECO:0000313" key="4">
    <source>
        <dbReference type="EMBL" id="VEJ09301.1"/>
    </source>
</evidence>
<keyword evidence="1 2" id="KW-0500">Molybdenum</keyword>
<dbReference type="RefSeq" id="WP_126599119.1">
    <property type="nucleotide sequence ID" value="NZ_LR134510.1"/>
</dbReference>
<dbReference type="EMBL" id="LR134510">
    <property type="protein sequence ID" value="VEJ09301.1"/>
    <property type="molecule type" value="Genomic_DNA"/>
</dbReference>
<proteinExistence type="predicted"/>
<keyword evidence="5" id="KW-1185">Reference proteome</keyword>
<dbReference type="AlphaFoldDB" id="A0A448TTY2"/>
<evidence type="ECO:0000256" key="1">
    <source>
        <dbReference type="ARBA" id="ARBA00022505"/>
    </source>
</evidence>
<gene>
    <name evidence="4" type="primary">mopII</name>
    <name evidence="4" type="ORF">NCTC12871_00750</name>
</gene>
<evidence type="ECO:0000256" key="2">
    <source>
        <dbReference type="PROSITE-ProRule" id="PRU01213"/>
    </source>
</evidence>
<feature type="domain" description="Mop" evidence="3">
    <location>
        <begin position="2"/>
        <end position="68"/>
    </location>
</feature>
<dbReference type="OrthoDB" id="9800709at2"/>
<dbReference type="KEGG" id="adp:NCTC12871_00750"/>
<sequence>MKFSTRNLIKGTVTQITEGAVNVEVTIKTAEGVELVSIITKAACDNLGLAVGKEAYAAIKASNVMIGIDE</sequence>
<dbReference type="InterPro" id="IPR004606">
    <property type="entry name" value="Mop_domain"/>
</dbReference>
<dbReference type="Proteomes" id="UP000279799">
    <property type="component" value="Chromosome"/>
</dbReference>
<name>A0A448TTY2_9PAST</name>
<dbReference type="SUPFAM" id="SSF50331">
    <property type="entry name" value="MOP-like"/>
    <property type="match status" value="1"/>
</dbReference>
<reference evidence="4 5" key="1">
    <citation type="submission" date="2018-12" db="EMBL/GenBank/DDBJ databases">
        <authorList>
            <consortium name="Pathogen Informatics"/>
        </authorList>
    </citation>
    <scope>NUCLEOTIDE SEQUENCE [LARGE SCALE GENOMIC DNA]</scope>
    <source>
        <strain evidence="4 5">NCTC12871</strain>
    </source>
</reference>